<protein>
    <submittedName>
        <fullName evidence="1">Uncharacterized protein</fullName>
    </submittedName>
</protein>
<evidence type="ECO:0000313" key="1">
    <source>
        <dbReference type="EMBL" id="ARQ07526.1"/>
    </source>
</evidence>
<name>A0A1W7ADM7_9STAP</name>
<dbReference type="RefSeq" id="WP_086043079.1">
    <property type="nucleotide sequence ID" value="NZ_CBCRZA010000004.1"/>
</dbReference>
<dbReference type="EMBL" id="CP021059">
    <property type="protein sequence ID" value="ARQ07526.1"/>
    <property type="molecule type" value="Genomic_DNA"/>
</dbReference>
<keyword evidence="2" id="KW-1185">Reference proteome</keyword>
<accession>A0A1W7ADM7</accession>
<dbReference type="GeneID" id="35295991"/>
<dbReference type="STRING" id="1855823.MCCS_19000"/>
<evidence type="ECO:0000313" key="2">
    <source>
        <dbReference type="Proteomes" id="UP000194154"/>
    </source>
</evidence>
<dbReference type="Proteomes" id="UP000194154">
    <property type="component" value="Chromosome"/>
</dbReference>
<dbReference type="AlphaFoldDB" id="A0A1W7ADM7"/>
<reference evidence="1 2" key="1">
    <citation type="journal article" date="2017" name="Int. J. Syst. Evol. Microbiol.">
        <title>Macrococcus canis sp. nov., a skin bacterium associated with infections in dogs.</title>
        <authorList>
            <person name="Gobeli Brawand S."/>
            <person name="Cotting K."/>
            <person name="Gomez-Sanz E."/>
            <person name="Collaud A."/>
            <person name="Thomann A."/>
            <person name="Brodard I."/>
            <person name="Rodriguez-Campos S."/>
            <person name="Strauss C."/>
            <person name="Perreten V."/>
        </authorList>
    </citation>
    <scope>NUCLEOTIDE SEQUENCE [LARGE SCALE GENOMIC DNA]</scope>
    <source>
        <strain evidence="1 2">KM45013</strain>
    </source>
</reference>
<dbReference type="KEGG" id="mcak:MCCS_19000"/>
<sequence>MNSFLRLEYVNINHMIMTVEIDAVITAVIFYEDLNRKGDLHKDFPFLIPVYFNENDKLDDDRNLVSIQIFPLYEEDRSLKYKEHIEALAEAFIEHRETMNIKINWINDVNLTNLYQINKEDFIKKIISYSENEIDSSIEINNLNHLHQ</sequence>
<dbReference type="OrthoDB" id="2082756at2"/>
<gene>
    <name evidence="1" type="ORF">MCCS_19000</name>
</gene>
<proteinExistence type="predicted"/>
<organism evidence="1 2">
    <name type="scientific">Macrococcoides canis</name>
    <dbReference type="NCBI Taxonomy" id="1855823"/>
    <lineage>
        <taxon>Bacteria</taxon>
        <taxon>Bacillati</taxon>
        <taxon>Bacillota</taxon>
        <taxon>Bacilli</taxon>
        <taxon>Bacillales</taxon>
        <taxon>Staphylococcaceae</taxon>
        <taxon>Macrococcoides</taxon>
    </lineage>
</organism>